<sequence>MTKILPLVLVAGLLAGCGATVQQTVQQNGDPNAPVTITNCGQEISYPTPQRPVAYDVSGAEKMFSLGLADRMRGYVMNKLGDPSIAGSPWKDDYTKVQRLGTSRITREIVVDAKADWVFAGWGSGFSEERGITPHLLDQVGIRSYLHTETCWNFGDKKTKVPPLEALYADLANLGKIFKVEQRAADLVADLKSRVAKVQQAKPANAEPAKVFVYDSGTDQPYTAGKHAAPTDIIATAGGRNVLGDLEKGWTSVGWEPVVQAAPDVIIIIDYADQPAVDKQKFLDSLPALQAVPAVREKRYFVMSYGDAVSGPRNVKGAEDFAAYLRSVGR</sequence>
<dbReference type="Gene3D" id="3.40.50.1980">
    <property type="entry name" value="Nitrogenase molybdenum iron protein domain"/>
    <property type="match status" value="2"/>
</dbReference>
<dbReference type="InterPro" id="IPR050902">
    <property type="entry name" value="ABC_Transporter_SBP"/>
</dbReference>
<evidence type="ECO:0000313" key="5">
    <source>
        <dbReference type="Proteomes" id="UP000192674"/>
    </source>
</evidence>
<dbReference type="PANTHER" id="PTHR30535:SF7">
    <property type="entry name" value="IRON(III) DICITRATE-BINDING PROTEIN"/>
    <property type="match status" value="1"/>
</dbReference>
<dbReference type="AlphaFoldDB" id="A0A1W2F6G6"/>
<keyword evidence="5" id="KW-1185">Reference proteome</keyword>
<evidence type="ECO:0000256" key="1">
    <source>
        <dbReference type="ARBA" id="ARBA00008814"/>
    </source>
</evidence>
<reference evidence="4 5" key="1">
    <citation type="submission" date="2017-04" db="EMBL/GenBank/DDBJ databases">
        <authorList>
            <person name="Afonso C.L."/>
            <person name="Miller P.J."/>
            <person name="Scott M.A."/>
            <person name="Spackman E."/>
            <person name="Goraichik I."/>
            <person name="Dimitrov K.M."/>
            <person name="Suarez D.L."/>
            <person name="Swayne D.E."/>
        </authorList>
    </citation>
    <scope>NUCLEOTIDE SEQUENCE [LARGE SCALE GENOMIC DNA]</scope>
    <source>
        <strain evidence="4 5">DSM 43828</strain>
    </source>
</reference>
<keyword evidence="2" id="KW-0732">Signal</keyword>
<accession>A0A1W2F6G6</accession>
<organism evidence="4 5">
    <name type="scientific">Kibdelosporangium aridum</name>
    <dbReference type="NCBI Taxonomy" id="2030"/>
    <lineage>
        <taxon>Bacteria</taxon>
        <taxon>Bacillati</taxon>
        <taxon>Actinomycetota</taxon>
        <taxon>Actinomycetes</taxon>
        <taxon>Pseudonocardiales</taxon>
        <taxon>Pseudonocardiaceae</taxon>
        <taxon>Kibdelosporangium</taxon>
    </lineage>
</organism>
<dbReference type="Pfam" id="PF01497">
    <property type="entry name" value="Peripla_BP_2"/>
    <property type="match status" value="1"/>
</dbReference>
<dbReference type="InterPro" id="IPR002491">
    <property type="entry name" value="ABC_transptr_periplasmic_BD"/>
</dbReference>
<gene>
    <name evidence="4" type="ORF">SAMN05661093_05568</name>
</gene>
<evidence type="ECO:0000313" key="4">
    <source>
        <dbReference type="EMBL" id="SMD17530.1"/>
    </source>
</evidence>
<dbReference type="PROSITE" id="PS50983">
    <property type="entry name" value="FE_B12_PBP"/>
    <property type="match status" value="1"/>
</dbReference>
<dbReference type="PROSITE" id="PS51257">
    <property type="entry name" value="PROKAR_LIPOPROTEIN"/>
    <property type="match status" value="1"/>
</dbReference>
<evidence type="ECO:0000259" key="3">
    <source>
        <dbReference type="PROSITE" id="PS50983"/>
    </source>
</evidence>
<name>A0A1W2F6G6_KIBAR</name>
<comment type="similarity">
    <text evidence="1">Belongs to the bacterial solute-binding protein 8 family.</text>
</comment>
<feature type="chain" id="PRO_5039297014" evidence="2">
    <location>
        <begin position="22"/>
        <end position="330"/>
    </location>
</feature>
<dbReference type="SUPFAM" id="SSF53807">
    <property type="entry name" value="Helical backbone' metal receptor"/>
    <property type="match status" value="1"/>
</dbReference>
<dbReference type="OrthoDB" id="9797850at2"/>
<dbReference type="RefSeq" id="WP_084429892.1">
    <property type="nucleotide sequence ID" value="NZ_FWXV01000005.1"/>
</dbReference>
<feature type="domain" description="Fe/B12 periplasmic-binding" evidence="3">
    <location>
        <begin position="51"/>
        <end position="330"/>
    </location>
</feature>
<dbReference type="PANTHER" id="PTHR30535">
    <property type="entry name" value="VITAMIN B12-BINDING PROTEIN"/>
    <property type="match status" value="1"/>
</dbReference>
<protein>
    <submittedName>
        <fullName evidence="4">Iron complex transport system substrate-binding protein</fullName>
    </submittedName>
</protein>
<evidence type="ECO:0000256" key="2">
    <source>
        <dbReference type="SAM" id="SignalP"/>
    </source>
</evidence>
<dbReference type="Proteomes" id="UP000192674">
    <property type="component" value="Unassembled WGS sequence"/>
</dbReference>
<proteinExistence type="inferred from homology"/>
<dbReference type="EMBL" id="FWXV01000005">
    <property type="protein sequence ID" value="SMD17530.1"/>
    <property type="molecule type" value="Genomic_DNA"/>
</dbReference>
<feature type="signal peptide" evidence="2">
    <location>
        <begin position="1"/>
        <end position="21"/>
    </location>
</feature>